<dbReference type="AlphaFoldDB" id="A0A1E5G4U2"/>
<dbReference type="EMBL" id="MIJE01000001">
    <property type="protein sequence ID" value="OEF98198.1"/>
    <property type="molecule type" value="Genomic_DNA"/>
</dbReference>
<sequence length="457" mass="52559">METHIGKSATNGIEGSDYDIIVVGAGISGLTVAYEVQKQGHKVLVLEANSRVGGRIYTEQVDDFTYEVGAQFLGGFYNETFRLIKELGIEKDLERFHNAMFIQMKGVFQLADQESPWHLMLPPGLKIRDRIKLKNLMFDTLKNWSKISHQDIEKSAGIDNLTMEEYAFKRLNPHILRSFISPMISSLYFMSTAEASYPLFMTMLKNVLSFHLYTFRGGLKKLPEALAKKLNVKLEQKAEQLIRTQYGWTVVTSNRQNYQELWSAKKVIVAIPSMQALELFPKALDLTLEQTIFLEKQKYTQTTSLITGYNHRIRPGAYSFIVPPTETSGVSSITLEHEKFRKHVPEPYGLHTLYTHTHFTEKLSAYNKREKKVMILKEAEKLITRYREHVTWSKLYDVPIGLPHPYVNKAQEVKDFQFKQQQNINKGLLFCGDYLNWPSIEGSVAVAKKTAKMLKQQ</sequence>
<protein>
    <recommendedName>
        <fullName evidence="1">Amine oxidase domain-containing protein</fullName>
    </recommendedName>
</protein>
<dbReference type="GO" id="GO:0016491">
    <property type="term" value="F:oxidoreductase activity"/>
    <property type="evidence" value="ECO:0007669"/>
    <property type="project" value="InterPro"/>
</dbReference>
<dbReference type="InterPro" id="IPR036188">
    <property type="entry name" value="FAD/NAD-bd_sf"/>
</dbReference>
<evidence type="ECO:0000259" key="1">
    <source>
        <dbReference type="Pfam" id="PF01593"/>
    </source>
</evidence>
<dbReference type="Gene3D" id="3.50.50.60">
    <property type="entry name" value="FAD/NAD(P)-binding domain"/>
    <property type="match status" value="2"/>
</dbReference>
<proteinExistence type="predicted"/>
<dbReference type="Pfam" id="PF01593">
    <property type="entry name" value="Amino_oxidase"/>
    <property type="match status" value="1"/>
</dbReference>
<dbReference type="RefSeq" id="WP_069641690.1">
    <property type="nucleotide sequence ID" value="NZ_MIJE01000001.1"/>
</dbReference>
<evidence type="ECO:0000313" key="2">
    <source>
        <dbReference type="EMBL" id="OEF98198.1"/>
    </source>
</evidence>
<dbReference type="OrthoDB" id="9805195at2"/>
<evidence type="ECO:0000313" key="3">
    <source>
        <dbReference type="Proteomes" id="UP000094296"/>
    </source>
</evidence>
<feature type="domain" description="Amine oxidase" evidence="1">
    <location>
        <begin position="27"/>
        <end position="451"/>
    </location>
</feature>
<dbReference type="Proteomes" id="UP000094296">
    <property type="component" value="Unassembled WGS sequence"/>
</dbReference>
<comment type="caution">
    <text evidence="2">The sequence shown here is derived from an EMBL/GenBank/DDBJ whole genome shotgun (WGS) entry which is preliminary data.</text>
</comment>
<dbReference type="InterPro" id="IPR002937">
    <property type="entry name" value="Amino_oxidase"/>
</dbReference>
<dbReference type="InterPro" id="IPR050464">
    <property type="entry name" value="Zeta_carotene_desat/Oxidored"/>
</dbReference>
<reference evidence="2 3" key="1">
    <citation type="submission" date="2016-09" db="EMBL/GenBank/DDBJ databases">
        <title>Draft genome sequence for the type strain of Desulfuribacillus alkaliarsenatis AHT28, an obligately anaerobic, sulfidogenic bacterium isolated from Russian soda lake sediments.</title>
        <authorList>
            <person name="Abin C.A."/>
            <person name="Hollibaugh J.T."/>
        </authorList>
    </citation>
    <scope>NUCLEOTIDE SEQUENCE [LARGE SCALE GENOMIC DNA]</scope>
    <source>
        <strain evidence="2 3">AHT28</strain>
    </source>
</reference>
<name>A0A1E5G4U2_9FIRM</name>
<dbReference type="SUPFAM" id="SSF51905">
    <property type="entry name" value="FAD/NAD(P)-binding domain"/>
    <property type="match status" value="1"/>
</dbReference>
<accession>A0A1E5G4U2</accession>
<organism evidence="2 3">
    <name type="scientific">Desulfuribacillus alkaliarsenatis</name>
    <dbReference type="NCBI Taxonomy" id="766136"/>
    <lineage>
        <taxon>Bacteria</taxon>
        <taxon>Bacillati</taxon>
        <taxon>Bacillota</taxon>
        <taxon>Desulfuribacillia</taxon>
        <taxon>Desulfuribacillales</taxon>
        <taxon>Desulfuribacillaceae</taxon>
        <taxon>Desulfuribacillus</taxon>
    </lineage>
</organism>
<keyword evidence="3" id="KW-1185">Reference proteome</keyword>
<dbReference type="PANTHER" id="PTHR42923">
    <property type="entry name" value="PROTOPORPHYRINOGEN OXIDASE"/>
    <property type="match status" value="1"/>
</dbReference>
<gene>
    <name evidence="2" type="ORF">BHF68_00475</name>
</gene>
<dbReference type="STRING" id="766136.BHF68_00475"/>